<evidence type="ECO:0000313" key="4">
    <source>
        <dbReference type="Proteomes" id="UP000504607"/>
    </source>
</evidence>
<dbReference type="AlphaFoldDB" id="A0A6I9QSE5"/>
<gene>
    <name evidence="5" type="primary">LOC105039674</name>
</gene>
<organism evidence="4 5">
    <name type="scientific">Elaeis guineensis var. tenera</name>
    <name type="common">Oil palm</name>
    <dbReference type="NCBI Taxonomy" id="51953"/>
    <lineage>
        <taxon>Eukaryota</taxon>
        <taxon>Viridiplantae</taxon>
        <taxon>Streptophyta</taxon>
        <taxon>Embryophyta</taxon>
        <taxon>Tracheophyta</taxon>
        <taxon>Spermatophyta</taxon>
        <taxon>Magnoliopsida</taxon>
        <taxon>Liliopsida</taxon>
        <taxon>Arecaceae</taxon>
        <taxon>Arecoideae</taxon>
        <taxon>Cocoseae</taxon>
        <taxon>Elaeidinae</taxon>
        <taxon>Elaeis</taxon>
    </lineage>
</organism>
<keyword evidence="4" id="KW-1185">Reference proteome</keyword>
<feature type="region of interest" description="Disordered" evidence="3">
    <location>
        <begin position="1"/>
        <end position="131"/>
    </location>
</feature>
<feature type="compositionally biased region" description="Polar residues" evidence="3">
    <location>
        <begin position="101"/>
        <end position="112"/>
    </location>
</feature>
<feature type="compositionally biased region" description="Acidic residues" evidence="3">
    <location>
        <begin position="49"/>
        <end position="71"/>
    </location>
</feature>
<dbReference type="Pfam" id="PF08243">
    <property type="entry name" value="SPT2"/>
    <property type="match status" value="1"/>
</dbReference>
<keyword evidence="2" id="KW-0175">Coiled coil</keyword>
<comment type="similarity">
    <text evidence="1">Belongs to the SPT2 family.</text>
</comment>
<evidence type="ECO:0000256" key="1">
    <source>
        <dbReference type="ARBA" id="ARBA00006461"/>
    </source>
</evidence>
<feature type="compositionally biased region" description="Basic and acidic residues" evidence="3">
    <location>
        <begin position="19"/>
        <end position="32"/>
    </location>
</feature>
<feature type="region of interest" description="Disordered" evidence="3">
    <location>
        <begin position="153"/>
        <end position="180"/>
    </location>
</feature>
<dbReference type="SMART" id="SM00784">
    <property type="entry name" value="SPT2"/>
    <property type="match status" value="1"/>
</dbReference>
<dbReference type="Proteomes" id="UP000504607">
    <property type="component" value="Chromosome 2"/>
</dbReference>
<feature type="compositionally biased region" description="Basic residues" evidence="3">
    <location>
        <begin position="473"/>
        <end position="485"/>
    </location>
</feature>
<feature type="compositionally biased region" description="Basic and acidic residues" evidence="3">
    <location>
        <begin position="161"/>
        <end position="172"/>
    </location>
</feature>
<dbReference type="FunCoup" id="A0A6I9QSE5">
    <property type="interactions" value="2602"/>
</dbReference>
<evidence type="ECO:0000256" key="2">
    <source>
        <dbReference type="ARBA" id="ARBA00023054"/>
    </source>
</evidence>
<accession>A0A6I9QSE5</accession>
<dbReference type="PANTHER" id="PTHR22691">
    <property type="entry name" value="YEAST SPT2-RELATED"/>
    <property type="match status" value="1"/>
</dbReference>
<evidence type="ECO:0000313" key="5">
    <source>
        <dbReference type="RefSeq" id="XP_010914207.1"/>
    </source>
</evidence>
<dbReference type="GeneID" id="105039674"/>
<dbReference type="KEGG" id="egu:105039674"/>
<feature type="compositionally biased region" description="Polar residues" evidence="3">
    <location>
        <begin position="327"/>
        <end position="346"/>
    </location>
</feature>
<dbReference type="GO" id="GO:0006360">
    <property type="term" value="P:transcription by RNA polymerase I"/>
    <property type="evidence" value="ECO:0007669"/>
    <property type="project" value="TreeGrafter"/>
</dbReference>
<feature type="compositionally biased region" description="Polar residues" evidence="3">
    <location>
        <begin position="364"/>
        <end position="380"/>
    </location>
</feature>
<feature type="compositionally biased region" description="Basic and acidic residues" evidence="3">
    <location>
        <begin position="381"/>
        <end position="390"/>
    </location>
</feature>
<dbReference type="RefSeq" id="XP_010914207.1">
    <property type="nucleotide sequence ID" value="XM_010915905.2"/>
</dbReference>
<feature type="region of interest" description="Disordered" evidence="3">
    <location>
        <begin position="203"/>
        <end position="407"/>
    </location>
</feature>
<dbReference type="GO" id="GO:0003677">
    <property type="term" value="F:DNA binding"/>
    <property type="evidence" value="ECO:0007669"/>
    <property type="project" value="TreeGrafter"/>
</dbReference>
<proteinExistence type="inferred from homology"/>
<dbReference type="GO" id="GO:0005730">
    <property type="term" value="C:nucleolus"/>
    <property type="evidence" value="ECO:0007669"/>
    <property type="project" value="TreeGrafter"/>
</dbReference>
<dbReference type="InParanoid" id="A0A6I9QSE5"/>
<dbReference type="InterPro" id="IPR013256">
    <property type="entry name" value="Chromatin_SPT2"/>
</dbReference>
<dbReference type="GO" id="GO:0042393">
    <property type="term" value="F:histone binding"/>
    <property type="evidence" value="ECO:0007669"/>
    <property type="project" value="TreeGrafter"/>
</dbReference>
<reference evidence="5" key="1">
    <citation type="submission" date="2025-08" db="UniProtKB">
        <authorList>
            <consortium name="RefSeq"/>
        </authorList>
    </citation>
    <scope>IDENTIFICATION</scope>
</reference>
<feature type="region of interest" description="Disordered" evidence="3">
    <location>
        <begin position="466"/>
        <end position="485"/>
    </location>
</feature>
<dbReference type="PANTHER" id="PTHR22691:SF8">
    <property type="entry name" value="PROTEIN SPT2 HOMOLOG"/>
    <property type="match status" value="1"/>
</dbReference>
<evidence type="ECO:0000256" key="3">
    <source>
        <dbReference type="SAM" id="MobiDB-lite"/>
    </source>
</evidence>
<dbReference type="OrthoDB" id="6259853at2759"/>
<protein>
    <submittedName>
        <fullName evidence="5">Muscle M-line assembly protein unc-89</fullName>
    </submittedName>
</protein>
<feature type="compositionally biased region" description="Basic and acidic residues" evidence="3">
    <location>
        <begin position="72"/>
        <end position="95"/>
    </location>
</feature>
<name>A0A6I9QSE5_ELAGV</name>
<dbReference type="GO" id="GO:0006334">
    <property type="term" value="P:nucleosome assembly"/>
    <property type="evidence" value="ECO:0007669"/>
    <property type="project" value="TreeGrafter"/>
</dbReference>
<sequence>MRDGYGGAAQDSAARIRRQREAERLGIHEPKNRFSYAGTSEGLHQREEYYEEEEYDGYEEEPSEPEEEEEPEPPKPTREEQEFLKLRERLKDNIRQKLKKQSASTFGHSSQSQDKKRTTSNDKFGSFFGPSQPIIAPRVIEESRLIRENKHIVAKVSSSGNKRDPTSSEVKTHVHHQKTRVVNEVKKKAQTLKDMRDYSFLLSDDADLPSSEKEQPSTRNVSAPKADGRSAQTPLKSRIPTSKPVKPTLNGHELKKPASAIRPMQTKVGAVKEALVNRSKSASVEPRKVLGGGAGNGPLHTTGSKALPSKVPAQISSTNKPAGKATSDPSLKKNPSSAKPHSSAQNYHRDQKRVTQVPDRVKTTTKQPLSSAKAQPSKQIPSRDIHEDRSKKRPVRRHLDEEEDDVDDVRGLIRKMFRYDPSKYAEQDEDVSDMEVGFDVIQKEERRSSKIGREEDEEQLRLIEQEEEEERRRKLMTKKQKIRHR</sequence>